<evidence type="ECO:0000313" key="1">
    <source>
        <dbReference type="EMBL" id="PVY43267.1"/>
    </source>
</evidence>
<name>A0A2U1B427_9BACT</name>
<keyword evidence="2" id="KW-1185">Reference proteome</keyword>
<dbReference type="EMBL" id="QEKI01000002">
    <property type="protein sequence ID" value="PVY43267.1"/>
    <property type="molecule type" value="Genomic_DNA"/>
</dbReference>
<sequence length="121" mass="13713">MIDNPFAILERRLNRLETLLLDIKAVSGQPKKQDYPERLTREQALKFLGEQGVPISESHLYKLTAAKGIPFQKFNNKLVFSRAELLNWIETQTVDPSDTGEADLALAKSARRKKKGGQQYA</sequence>
<reference evidence="1 2" key="1">
    <citation type="submission" date="2018-04" db="EMBL/GenBank/DDBJ databases">
        <title>Genomic Encyclopedia of Type Strains, Phase IV (KMG-IV): sequencing the most valuable type-strain genomes for metagenomic binning, comparative biology and taxonomic classification.</title>
        <authorList>
            <person name="Goeker M."/>
        </authorList>
    </citation>
    <scope>NUCLEOTIDE SEQUENCE [LARGE SCALE GENOMIC DNA]</scope>
    <source>
        <strain evidence="1 2">DSM 100231</strain>
    </source>
</reference>
<gene>
    <name evidence="1" type="ORF">C8E01_102446</name>
</gene>
<dbReference type="RefSeq" id="WP_116542278.1">
    <property type="nucleotide sequence ID" value="NZ_QEKI01000002.1"/>
</dbReference>
<organism evidence="1 2">
    <name type="scientific">Pontibacter virosus</name>
    <dbReference type="NCBI Taxonomy" id="1765052"/>
    <lineage>
        <taxon>Bacteria</taxon>
        <taxon>Pseudomonadati</taxon>
        <taxon>Bacteroidota</taxon>
        <taxon>Cytophagia</taxon>
        <taxon>Cytophagales</taxon>
        <taxon>Hymenobacteraceae</taxon>
        <taxon>Pontibacter</taxon>
    </lineage>
</organism>
<dbReference type="AlphaFoldDB" id="A0A2U1B427"/>
<comment type="caution">
    <text evidence="1">The sequence shown here is derived from an EMBL/GenBank/DDBJ whole genome shotgun (WGS) entry which is preliminary data.</text>
</comment>
<dbReference type="Proteomes" id="UP000245466">
    <property type="component" value="Unassembled WGS sequence"/>
</dbReference>
<proteinExistence type="predicted"/>
<protein>
    <submittedName>
        <fullName evidence="1">Helix-turn-helix protein</fullName>
    </submittedName>
</protein>
<dbReference type="OrthoDB" id="597977at2"/>
<evidence type="ECO:0000313" key="2">
    <source>
        <dbReference type="Proteomes" id="UP000245466"/>
    </source>
</evidence>
<accession>A0A2U1B427</accession>